<dbReference type="InterPro" id="IPR011009">
    <property type="entry name" value="Kinase-like_dom_sf"/>
</dbReference>
<evidence type="ECO:0000256" key="5">
    <source>
        <dbReference type="ARBA" id="ARBA00022516"/>
    </source>
</evidence>
<dbReference type="EMBL" id="PXOA01000238">
    <property type="protein sequence ID" value="RFU78036.1"/>
    <property type="molecule type" value="Genomic_DNA"/>
</dbReference>
<gene>
    <name evidence="16" type="ORF">TARUN_4192</name>
</gene>
<feature type="transmembrane region" description="Helical" evidence="14">
    <location>
        <begin position="621"/>
        <end position="641"/>
    </location>
</feature>
<feature type="domain" description="Aminoglycoside phosphotransferase" evidence="15">
    <location>
        <begin position="228"/>
        <end position="268"/>
    </location>
</feature>
<comment type="caution">
    <text evidence="14">Lacks conserved residue(s) required for the propagation of feature annotation.</text>
</comment>
<dbReference type="SUPFAM" id="SSF56112">
    <property type="entry name" value="Protein kinase-like (PK-like)"/>
    <property type="match status" value="1"/>
</dbReference>
<dbReference type="GO" id="GO:0016301">
    <property type="term" value="F:kinase activity"/>
    <property type="evidence" value="ECO:0007669"/>
    <property type="project" value="UniProtKB-KW"/>
</dbReference>
<evidence type="ECO:0000256" key="3">
    <source>
        <dbReference type="ARBA" id="ARBA00007811"/>
    </source>
</evidence>
<keyword evidence="12 14" id="KW-0456">Lyase</keyword>
<dbReference type="GO" id="GO:0102158">
    <property type="term" value="F:very-long-chain (3R)-3-hydroxyacyl-CoA dehydratase activity"/>
    <property type="evidence" value="ECO:0007669"/>
    <property type="project" value="UniProtKB-EC"/>
</dbReference>
<reference evidence="16 17" key="1">
    <citation type="journal article" date="2018" name="PLoS Pathog.">
        <title>Evolution of structural diversity of trichothecenes, a family of toxins produced by plant pathogenic and entomopathogenic fungi.</title>
        <authorList>
            <person name="Proctor R.H."/>
            <person name="McCormick S.P."/>
            <person name="Kim H.S."/>
            <person name="Cardoza R.E."/>
            <person name="Stanley A.M."/>
            <person name="Lindo L."/>
            <person name="Kelly A."/>
            <person name="Brown D.W."/>
            <person name="Lee T."/>
            <person name="Vaughan M.M."/>
            <person name="Alexander N.J."/>
            <person name="Busman M."/>
            <person name="Gutierrez S."/>
        </authorList>
    </citation>
    <scope>NUCLEOTIDE SEQUENCE [LARGE SCALE GENOMIC DNA]</scope>
    <source>
        <strain evidence="16 17">IBT 40837</strain>
    </source>
</reference>
<dbReference type="Proteomes" id="UP000266272">
    <property type="component" value="Unassembled WGS sequence"/>
</dbReference>
<evidence type="ECO:0000313" key="16">
    <source>
        <dbReference type="EMBL" id="RFU78036.1"/>
    </source>
</evidence>
<dbReference type="GO" id="GO:0005789">
    <property type="term" value="C:endoplasmic reticulum membrane"/>
    <property type="evidence" value="ECO:0007669"/>
    <property type="project" value="UniProtKB-SubCell"/>
</dbReference>
<comment type="function">
    <text evidence="14">Catalyzes the third of the four reactions of the long-chain fatty acids elongation cycle. This endoplasmic reticulum-bound enzymatic process, allows the addition of two carbons to the chain of long- and very long-chain fatty acids/VLCFAs per cycle. This enzyme catalyzes the dehydration of the 3-hydroxyacyl-CoA intermediate into trans-2,3-enoyl-CoA, within each cycle of fatty acid elongation. Thereby, it participates to the production of VLCFAs of different chain lengths that are involved in multiple biological processes as precursors of membrane lipids and lipid mediators.</text>
</comment>
<evidence type="ECO:0000256" key="11">
    <source>
        <dbReference type="ARBA" id="ARBA00023160"/>
    </source>
</evidence>
<evidence type="ECO:0000256" key="2">
    <source>
        <dbReference type="ARBA" id="ARBA00005194"/>
    </source>
</evidence>
<dbReference type="Pfam" id="PF04387">
    <property type="entry name" value="PTPLA"/>
    <property type="match status" value="1"/>
</dbReference>
<comment type="similarity">
    <text evidence="3 14">Belongs to the very long-chain fatty acids dehydratase HACD family.</text>
</comment>
<comment type="subcellular location">
    <subcellularLocation>
        <location evidence="14">Endoplasmic reticulum membrane</location>
        <topology evidence="14">Multi-pass membrane protein</topology>
    </subcellularLocation>
    <subcellularLocation>
        <location evidence="1">Membrane</location>
        <topology evidence="1">Multi-pass membrane protein</topology>
    </subcellularLocation>
</comment>
<dbReference type="InterPro" id="IPR007482">
    <property type="entry name" value="Tyr_Pase-like_PTPLA"/>
</dbReference>
<feature type="transmembrane region" description="Helical" evidence="14">
    <location>
        <begin position="588"/>
        <end position="609"/>
    </location>
</feature>
<feature type="transmembrane region" description="Helical" evidence="14">
    <location>
        <begin position="526"/>
        <end position="543"/>
    </location>
</feature>
<dbReference type="STRING" id="490622.A0A395NPR9"/>
<evidence type="ECO:0000256" key="8">
    <source>
        <dbReference type="ARBA" id="ARBA00022989"/>
    </source>
</evidence>
<protein>
    <recommendedName>
        <fullName evidence="4 14">Very-long-chain (3R)-3-hydroxyacyl-CoA dehydratase</fullName>
        <ecNumber evidence="4 14">4.2.1.134</ecNumber>
    </recommendedName>
</protein>
<accession>A0A395NPR9</accession>
<keyword evidence="6 14" id="KW-0812">Transmembrane</keyword>
<evidence type="ECO:0000256" key="4">
    <source>
        <dbReference type="ARBA" id="ARBA00013122"/>
    </source>
</evidence>
<comment type="caution">
    <text evidence="16">The sequence shown here is derived from an EMBL/GenBank/DDBJ whole genome shotgun (WGS) entry which is preliminary data.</text>
</comment>
<keyword evidence="10 14" id="KW-0472">Membrane</keyword>
<keyword evidence="5 14" id="KW-0444">Lipid biosynthesis</keyword>
<sequence>MIWRSDEKTGSHTADSEVHSYSEDIEAFFTRNGFDGRTRDACDEYARVRFSRLEARPSPTQGYCSYTLNMSNGYLLQFRPEAFMLDIDTCSEVKAIYGKFAPTTTYLGKVQGILLESQDANGGSSSSVMHAYLHERIQGIPLSEFRRRTKGCETNNKLFKRRLMSGLAKVFALGFRGRQISADVAILAGSMAKGRIGESMRWRLDLLNGLPGQDLLRHVSGAQSSLDSVEASDWCLTHGDLLPGNIMVDAKTGRLTGLIDWAEAEWLPFGMALYGIEEVLGEDVESEGFRYYEDHTELRRLFWKKFLALTRGNWSPSLINRRRRVEASRTLGILLWRGIAFDDGRIDRVVETGRDDSEIQKLRLFLDAPGVLDITTVSFLSHPLTLVLPITPFSNHPNSPLRGIDSPVMAPSKKSAVQKPPSSPVKNGYLILCNAVSAAAWGLVLQGTVTTLVNSGPQNVFVTTGEWTKWTQTAAAMEILHSLFGKKPFNPPNSLPNKSPSPPFLTSVNKPPGVVRAPLFTTLMQVASRFLLVWGVLFLYPYLAVQSPTYSSMLIAWSVTEVIRYSYFALSLSGWTPKPLTWLRYNTFFILYPIGILSECSLIYLAAVGPATTATEYPLTLMPYVFYGILAIYVPGSYVLYTHMMAQRRKVLRSLKAKDEKATQ</sequence>
<comment type="catalytic activity">
    <reaction evidence="13 14">
        <text>a very-long-chain (3R)-3-hydroxyacyl-CoA = a very-long-chain (2E)-enoyl-CoA + H2O</text>
        <dbReference type="Rhea" id="RHEA:45812"/>
        <dbReference type="ChEBI" id="CHEBI:15377"/>
        <dbReference type="ChEBI" id="CHEBI:83728"/>
        <dbReference type="ChEBI" id="CHEBI:85440"/>
        <dbReference type="EC" id="4.2.1.134"/>
    </reaction>
</comment>
<keyword evidence="16" id="KW-0808">Transferase</keyword>
<keyword evidence="9 14" id="KW-0443">Lipid metabolism</keyword>
<comment type="pathway">
    <text evidence="2 14">Lipid metabolism; fatty acid biosynthesis.</text>
</comment>
<evidence type="ECO:0000313" key="17">
    <source>
        <dbReference type="Proteomes" id="UP000266272"/>
    </source>
</evidence>
<proteinExistence type="inferred from homology"/>
<dbReference type="UniPathway" id="UPA00094"/>
<evidence type="ECO:0000256" key="6">
    <source>
        <dbReference type="ARBA" id="ARBA00022692"/>
    </source>
</evidence>
<keyword evidence="11 14" id="KW-0275">Fatty acid biosynthesis</keyword>
<dbReference type="Pfam" id="PF01636">
    <property type="entry name" value="APH"/>
    <property type="match status" value="1"/>
</dbReference>
<keyword evidence="7 14" id="KW-0276">Fatty acid metabolism</keyword>
<name>A0A395NPR9_TRIAR</name>
<keyword evidence="17" id="KW-1185">Reference proteome</keyword>
<evidence type="ECO:0000259" key="15">
    <source>
        <dbReference type="Pfam" id="PF01636"/>
    </source>
</evidence>
<dbReference type="EC" id="4.2.1.134" evidence="4 14"/>
<dbReference type="GO" id="GO:0030497">
    <property type="term" value="P:fatty acid elongation"/>
    <property type="evidence" value="ECO:0007669"/>
    <property type="project" value="TreeGrafter"/>
</dbReference>
<dbReference type="AlphaFoldDB" id="A0A395NPR9"/>
<evidence type="ECO:0000256" key="1">
    <source>
        <dbReference type="ARBA" id="ARBA00004141"/>
    </source>
</evidence>
<dbReference type="PANTHER" id="PTHR11035">
    <property type="entry name" value="VERY-LONG-CHAIN (3R)-3-HYDROXYACYL-COA DEHYDRATASE"/>
    <property type="match status" value="1"/>
</dbReference>
<evidence type="ECO:0000256" key="7">
    <source>
        <dbReference type="ARBA" id="ARBA00022832"/>
    </source>
</evidence>
<dbReference type="GO" id="GO:0042761">
    <property type="term" value="P:very long-chain fatty acid biosynthetic process"/>
    <property type="evidence" value="ECO:0007669"/>
    <property type="project" value="TreeGrafter"/>
</dbReference>
<dbReference type="Gene3D" id="3.90.1200.10">
    <property type="match status" value="1"/>
</dbReference>
<evidence type="ECO:0000256" key="12">
    <source>
        <dbReference type="ARBA" id="ARBA00023239"/>
    </source>
</evidence>
<keyword evidence="16" id="KW-0418">Kinase</keyword>
<keyword evidence="14" id="KW-0256">Endoplasmic reticulum</keyword>
<evidence type="ECO:0000256" key="13">
    <source>
        <dbReference type="ARBA" id="ARBA00036671"/>
    </source>
</evidence>
<evidence type="ECO:0000256" key="9">
    <source>
        <dbReference type="ARBA" id="ARBA00023098"/>
    </source>
</evidence>
<dbReference type="OrthoDB" id="5598852at2759"/>
<evidence type="ECO:0000256" key="14">
    <source>
        <dbReference type="RuleBase" id="RU363109"/>
    </source>
</evidence>
<evidence type="ECO:0000256" key="10">
    <source>
        <dbReference type="ARBA" id="ARBA00023136"/>
    </source>
</evidence>
<organism evidence="16 17">
    <name type="scientific">Trichoderma arundinaceum</name>
    <dbReference type="NCBI Taxonomy" id="490622"/>
    <lineage>
        <taxon>Eukaryota</taxon>
        <taxon>Fungi</taxon>
        <taxon>Dikarya</taxon>
        <taxon>Ascomycota</taxon>
        <taxon>Pezizomycotina</taxon>
        <taxon>Sordariomycetes</taxon>
        <taxon>Hypocreomycetidae</taxon>
        <taxon>Hypocreales</taxon>
        <taxon>Hypocreaceae</taxon>
        <taxon>Trichoderma</taxon>
    </lineage>
</organism>
<keyword evidence="8 14" id="KW-1133">Transmembrane helix</keyword>
<dbReference type="GO" id="GO:0030148">
    <property type="term" value="P:sphingolipid biosynthetic process"/>
    <property type="evidence" value="ECO:0007669"/>
    <property type="project" value="TreeGrafter"/>
</dbReference>
<dbReference type="InterPro" id="IPR002575">
    <property type="entry name" value="Aminoglycoside_PTrfase"/>
</dbReference>
<dbReference type="PANTHER" id="PTHR11035:SF3">
    <property type="entry name" value="VERY-LONG-CHAIN (3R)-3-HYDROXYACYL-COA DEHYDRATASE"/>
    <property type="match status" value="1"/>
</dbReference>